<evidence type="ECO:0000259" key="1">
    <source>
        <dbReference type="Pfam" id="PF10536"/>
    </source>
</evidence>
<dbReference type="InterPro" id="IPR044824">
    <property type="entry name" value="MAIN-like"/>
</dbReference>
<sequence>MNDKAASFEATPFDGDDAIWRVVTATRLSGRGGSLHTIPASLLPLDNPASLLPLDNPATPCNPATPSDSLHLRRLPLLLPTSSIPHRLKWRRRHRALNMTINLNIFTQDLYKIKCYIVKQSIGLKLSMRTGYRTSKHSASRTVEHCQSTVLGPVEDLDRCSRYSWGLALLAGLYSGLCEASQYTMHDATGCLYLLQVWAYERIERIAPQRKGVDYLLDETAPLAQRDQLTSLRVEDGTPRYVWERRGEVLNNIRVSTERFREKREDDNLLDEELDKHLDDIINQTHDALTLAQMMRWRWMIPKSG</sequence>
<protein>
    <submittedName>
        <fullName evidence="2">OLC1v1009143C1</fullName>
    </submittedName>
</protein>
<proteinExistence type="predicted"/>
<dbReference type="PANTHER" id="PTHR46033">
    <property type="entry name" value="PROTEIN MAIN-LIKE 2"/>
    <property type="match status" value="1"/>
</dbReference>
<gene>
    <name evidence="2" type="ORF">OLC1_LOCUS17264</name>
</gene>
<dbReference type="InterPro" id="IPR019557">
    <property type="entry name" value="AminoTfrase-like_pln_mobile"/>
</dbReference>
<dbReference type="GO" id="GO:0010073">
    <property type="term" value="P:meristem maintenance"/>
    <property type="evidence" value="ECO:0007669"/>
    <property type="project" value="InterPro"/>
</dbReference>
<feature type="domain" description="Aminotransferase-like plant mobile" evidence="1">
    <location>
        <begin position="141"/>
        <end position="225"/>
    </location>
</feature>
<dbReference type="AlphaFoldDB" id="A0AAV1DNS7"/>
<evidence type="ECO:0000313" key="2">
    <source>
        <dbReference type="EMBL" id="CAI9109339.1"/>
    </source>
</evidence>
<dbReference type="PANTHER" id="PTHR46033:SF1">
    <property type="entry name" value="PROTEIN MAIN-LIKE 2"/>
    <property type="match status" value="1"/>
</dbReference>
<evidence type="ECO:0000313" key="3">
    <source>
        <dbReference type="Proteomes" id="UP001161247"/>
    </source>
</evidence>
<organism evidence="2 3">
    <name type="scientific">Oldenlandia corymbosa var. corymbosa</name>
    <dbReference type="NCBI Taxonomy" id="529605"/>
    <lineage>
        <taxon>Eukaryota</taxon>
        <taxon>Viridiplantae</taxon>
        <taxon>Streptophyta</taxon>
        <taxon>Embryophyta</taxon>
        <taxon>Tracheophyta</taxon>
        <taxon>Spermatophyta</taxon>
        <taxon>Magnoliopsida</taxon>
        <taxon>eudicotyledons</taxon>
        <taxon>Gunneridae</taxon>
        <taxon>Pentapetalae</taxon>
        <taxon>asterids</taxon>
        <taxon>lamiids</taxon>
        <taxon>Gentianales</taxon>
        <taxon>Rubiaceae</taxon>
        <taxon>Rubioideae</taxon>
        <taxon>Spermacoceae</taxon>
        <taxon>Hedyotis-Oldenlandia complex</taxon>
        <taxon>Oldenlandia</taxon>
    </lineage>
</organism>
<reference evidence="2" key="1">
    <citation type="submission" date="2023-03" db="EMBL/GenBank/DDBJ databases">
        <authorList>
            <person name="Julca I."/>
        </authorList>
    </citation>
    <scope>NUCLEOTIDE SEQUENCE</scope>
</reference>
<dbReference type="Proteomes" id="UP001161247">
    <property type="component" value="Chromosome 6"/>
</dbReference>
<keyword evidence="3" id="KW-1185">Reference proteome</keyword>
<name>A0AAV1DNS7_OLDCO</name>
<dbReference type="Pfam" id="PF10536">
    <property type="entry name" value="PMD"/>
    <property type="match status" value="1"/>
</dbReference>
<dbReference type="EMBL" id="OX459123">
    <property type="protein sequence ID" value="CAI9109339.1"/>
    <property type="molecule type" value="Genomic_DNA"/>
</dbReference>
<accession>A0AAV1DNS7</accession>